<dbReference type="InterPro" id="IPR003497">
    <property type="entry name" value="BRO_N_domain"/>
</dbReference>
<protein>
    <submittedName>
        <fullName evidence="2">DNA-damage-inducible protein D</fullName>
    </submittedName>
</protein>
<name>A0A8S5U0T0_9CAUD</name>
<accession>A0A8S5U0T0</accession>
<feature type="domain" description="Bro-N" evidence="1">
    <location>
        <begin position="30"/>
        <end position="110"/>
    </location>
</feature>
<evidence type="ECO:0000259" key="1">
    <source>
        <dbReference type="Pfam" id="PF02498"/>
    </source>
</evidence>
<dbReference type="EMBL" id="BK015976">
    <property type="protein sequence ID" value="DAF88026.1"/>
    <property type="molecule type" value="Genomic_DNA"/>
</dbReference>
<evidence type="ECO:0000313" key="2">
    <source>
        <dbReference type="EMBL" id="DAF88026.1"/>
    </source>
</evidence>
<proteinExistence type="predicted"/>
<dbReference type="Pfam" id="PF02498">
    <property type="entry name" value="Bro-N"/>
    <property type="match status" value="1"/>
</dbReference>
<reference evidence="2" key="1">
    <citation type="journal article" date="2021" name="Proc. Natl. Acad. Sci. U.S.A.">
        <title>A Catalog of Tens of Thousands of Viruses from Human Metagenomes Reveals Hidden Associations with Chronic Diseases.</title>
        <authorList>
            <person name="Tisza M.J."/>
            <person name="Buck C.B."/>
        </authorList>
    </citation>
    <scope>NUCLEOTIDE SEQUENCE</scope>
    <source>
        <strain evidence="2">CtHzJ4</strain>
    </source>
</reference>
<sequence>MTKFNCDMTHQLAVFSPQSTVTFDSFAQSDENTFWYASDLAMMLGYNDMQAILKAINRAHSVCFQLDIPITENFIQTASQNCDNDIKLTRFACYLTVMNGNISNPRVAAAQAYFAKLAEEINATFRDADDVNRVFLRGDITDREKTLNHLAHRHGVEEYGLFQNAGYRGLYNMNINKLKNYKGVGDLKGSLLDFMNPVELAANTFRITQTEEKIRNQNIRGQKPLERAAEEVGRSVRNVMIQTSGTLPEDLKLSDEKINKVRTGIKQTKRALEKHDKNLNKDK</sequence>
<organism evidence="2">
    <name type="scientific">Siphoviridae sp. ctHzJ4</name>
    <dbReference type="NCBI Taxonomy" id="2825426"/>
    <lineage>
        <taxon>Viruses</taxon>
        <taxon>Duplodnaviria</taxon>
        <taxon>Heunggongvirae</taxon>
        <taxon>Uroviricota</taxon>
        <taxon>Caudoviricetes</taxon>
    </lineage>
</organism>